<dbReference type="STRING" id="443218.AS9A_2277"/>
<proteinExistence type="predicted"/>
<dbReference type="Pfam" id="PF06314">
    <property type="entry name" value="ADC"/>
    <property type="match status" value="1"/>
</dbReference>
<dbReference type="HOGENOM" id="CLU_1118281_0_0_11"/>
<dbReference type="Proteomes" id="UP000009235">
    <property type="component" value="Chromosome"/>
</dbReference>
<dbReference type="AlphaFoldDB" id="F6ER37"/>
<evidence type="ECO:0000313" key="2">
    <source>
        <dbReference type="Proteomes" id="UP000009235"/>
    </source>
</evidence>
<dbReference type="RefSeq" id="WP_013807073.1">
    <property type="nucleotide sequence ID" value="NC_015564.1"/>
</dbReference>
<reference evidence="1 2" key="1">
    <citation type="journal article" date="2011" name="J. Bacteriol.">
        <title>Complete genome sequence of Amycolicicoccus subflavus DQS3-9A1T, an actinomycete isolated from crude oil-polluted soil.</title>
        <authorList>
            <person name="Cai M."/>
            <person name="Chen W.M."/>
            <person name="Nie Y."/>
            <person name="Chi C.Q."/>
            <person name="Wang Y.N."/>
            <person name="Tang Y.Q."/>
            <person name="Li G.Y."/>
            <person name="Wu X.L."/>
        </authorList>
    </citation>
    <scope>NUCLEOTIDE SEQUENCE [LARGE SCALE GENOMIC DNA]</scope>
    <source>
        <strain evidence="2">DSM 45089 / DQS3-9A1</strain>
    </source>
</reference>
<protein>
    <submittedName>
        <fullName evidence="1">Acetoacetate decarboxylase</fullName>
    </submittedName>
</protein>
<dbReference type="EMBL" id="CP002786">
    <property type="protein sequence ID" value="AEF40724.1"/>
    <property type="molecule type" value="Genomic_DNA"/>
</dbReference>
<dbReference type="eggNOG" id="COG4689">
    <property type="taxonomic scope" value="Bacteria"/>
</dbReference>
<dbReference type="InterPro" id="IPR023375">
    <property type="entry name" value="ADC_dom_sf"/>
</dbReference>
<dbReference type="InterPro" id="IPR010451">
    <property type="entry name" value="Acetoacetate_decarboxylase"/>
</dbReference>
<dbReference type="SUPFAM" id="SSF160104">
    <property type="entry name" value="Acetoacetate decarboxylase-like"/>
    <property type="match status" value="1"/>
</dbReference>
<dbReference type="GO" id="GO:0016829">
    <property type="term" value="F:lyase activity"/>
    <property type="evidence" value="ECO:0007669"/>
    <property type="project" value="InterPro"/>
</dbReference>
<accession>F6ER37</accession>
<name>F6ER37_HOYSD</name>
<dbReference type="KEGG" id="asd:AS9A_2277"/>
<gene>
    <name evidence="1" type="ordered locus">AS9A_2277</name>
</gene>
<dbReference type="Gene3D" id="2.40.400.10">
    <property type="entry name" value="Acetoacetate decarboxylase-like"/>
    <property type="match status" value="1"/>
</dbReference>
<sequence>MNTIDGLKHAIGIAALPDRGYIYRDAHYLTAVVEIDSDKMQPWLPAGVTLTGPATADLFCAWFPDCNYGSVYHEAGLLVHIKTGIGPFATMGVHCPWMILDDDAALILGREVLGYPKKLGAIDWSIEGDAINATATRRGATLIEMRGALGDVIDDAPPILGRPHRNVVGSVLPYLVAFTPGEHVIEVRRANLDVSVGNSERDPLQDMGVGQVIESRLHRVNLSAGSPPVPIRPVLPTFTTSRLNGRIF</sequence>
<keyword evidence="2" id="KW-1185">Reference proteome</keyword>
<evidence type="ECO:0000313" key="1">
    <source>
        <dbReference type="EMBL" id="AEF40724.1"/>
    </source>
</evidence>
<organism evidence="1 2">
    <name type="scientific">Hoyosella subflava (strain DSM 45089 / JCM 17490 / NBRC 109087 / DQS3-9A1)</name>
    <name type="common">Amycolicicoccus subflavus</name>
    <dbReference type="NCBI Taxonomy" id="443218"/>
    <lineage>
        <taxon>Bacteria</taxon>
        <taxon>Bacillati</taxon>
        <taxon>Actinomycetota</taxon>
        <taxon>Actinomycetes</taxon>
        <taxon>Mycobacteriales</taxon>
        <taxon>Hoyosellaceae</taxon>
        <taxon>Hoyosella</taxon>
    </lineage>
</organism>